<dbReference type="InterPro" id="IPR047951">
    <property type="entry name" value="Transpos_ISL3"/>
</dbReference>
<dbReference type="PANTHER" id="PTHR33498:SF1">
    <property type="entry name" value="TRANSPOSASE FOR INSERTION SEQUENCE ELEMENT IS1557"/>
    <property type="match status" value="1"/>
</dbReference>
<dbReference type="InterPro" id="IPR032877">
    <property type="entry name" value="Transposase_HTH"/>
</dbReference>
<evidence type="ECO:0000313" key="4">
    <source>
        <dbReference type="Proteomes" id="UP000605201"/>
    </source>
</evidence>
<evidence type="ECO:0000259" key="2">
    <source>
        <dbReference type="Pfam" id="PF13542"/>
    </source>
</evidence>
<evidence type="ECO:0000259" key="1">
    <source>
        <dbReference type="Pfam" id="PF01610"/>
    </source>
</evidence>
<feature type="domain" description="Transposase IS204/IS1001/IS1096/IS1165 DDE" evidence="1">
    <location>
        <begin position="156"/>
        <end position="227"/>
    </location>
</feature>
<dbReference type="AlphaFoldDB" id="A0A8J6TRN8"/>
<dbReference type="Pfam" id="PF13542">
    <property type="entry name" value="HTH_Tnp_ISL3"/>
    <property type="match status" value="1"/>
</dbReference>
<evidence type="ECO:0000313" key="3">
    <source>
        <dbReference type="EMBL" id="MBC8431947.1"/>
    </source>
</evidence>
<gene>
    <name evidence="3" type="ORF">H8D96_08495</name>
</gene>
<protein>
    <submittedName>
        <fullName evidence="3">Transposase</fullName>
    </submittedName>
</protein>
<dbReference type="Pfam" id="PF01610">
    <property type="entry name" value="DDE_Tnp_ISL3"/>
    <property type="match status" value="1"/>
</dbReference>
<feature type="domain" description="Transposase IS204/IS1001/IS1096/IS1165 helix-turn-helix" evidence="2">
    <location>
        <begin position="91"/>
        <end position="140"/>
    </location>
</feature>
<sequence length="273" mass="31649">MSVPTIAPYFPFRRIKIVNQTVTPEATAAQIHVQPDKRFQPICHGCGQRASGVHSWTRRKLRDLNLATARLWVTCKYRKVFCAHCQGIHVEDLEFFHPYLRVTTRLALYVYQLCRLMTVSDVAQHLGLDWKTVKAIDKFYLERDYGQPDYQGLRILAVDEISIRKGHRYLTIVLDYLTGRVLFVGKDRKAKTLERFFNQLKPKQRKAIEAIAMDMWDPFIKAVKKNCLKPKSFSICSTSWPILAELSIRSETVSTERPLSRIKPSIKGLNTCY</sequence>
<name>A0A8J6TRN8_9BACT</name>
<dbReference type="InterPro" id="IPR002560">
    <property type="entry name" value="Transposase_DDE"/>
</dbReference>
<accession>A0A8J6TRN8</accession>
<organism evidence="3 4">
    <name type="scientific">Candidatus Desulfatibia vada</name>
    <dbReference type="NCBI Taxonomy" id="2841696"/>
    <lineage>
        <taxon>Bacteria</taxon>
        <taxon>Pseudomonadati</taxon>
        <taxon>Thermodesulfobacteriota</taxon>
        <taxon>Desulfobacteria</taxon>
        <taxon>Desulfobacterales</taxon>
        <taxon>Desulfobacterales incertae sedis</taxon>
        <taxon>Candidatus Desulfatibia</taxon>
    </lineage>
</organism>
<reference evidence="3 4" key="1">
    <citation type="submission" date="2020-08" db="EMBL/GenBank/DDBJ databases">
        <title>Bridging the membrane lipid divide: bacteria of the FCB group superphylum have the potential to synthesize archaeal ether lipids.</title>
        <authorList>
            <person name="Villanueva L."/>
            <person name="Von Meijenfeldt F.A.B."/>
            <person name="Westbye A.B."/>
            <person name="Yadav S."/>
            <person name="Hopmans E.C."/>
            <person name="Dutilh B.E."/>
            <person name="Sinninghe Damste J.S."/>
        </authorList>
    </citation>
    <scope>NUCLEOTIDE SEQUENCE [LARGE SCALE GENOMIC DNA]</scope>
    <source>
        <strain evidence="3">NIOZ-UU17</strain>
    </source>
</reference>
<dbReference type="Proteomes" id="UP000605201">
    <property type="component" value="Unassembled WGS sequence"/>
</dbReference>
<proteinExistence type="predicted"/>
<dbReference type="PANTHER" id="PTHR33498">
    <property type="entry name" value="TRANSPOSASE FOR INSERTION SEQUENCE ELEMENT IS1557"/>
    <property type="match status" value="1"/>
</dbReference>
<comment type="caution">
    <text evidence="3">The sequence shown here is derived from an EMBL/GenBank/DDBJ whole genome shotgun (WGS) entry which is preliminary data.</text>
</comment>
<dbReference type="EMBL" id="JACNIG010000195">
    <property type="protein sequence ID" value="MBC8431947.1"/>
    <property type="molecule type" value="Genomic_DNA"/>
</dbReference>